<evidence type="ECO:0000259" key="2">
    <source>
        <dbReference type="PROSITE" id="PS50157"/>
    </source>
</evidence>
<dbReference type="Proteomes" id="UP000625711">
    <property type="component" value="Unassembled WGS sequence"/>
</dbReference>
<dbReference type="OrthoDB" id="10004641at2759"/>
<dbReference type="InterPro" id="IPR013087">
    <property type="entry name" value="Znf_C2H2_type"/>
</dbReference>
<sequence>MIFTLFKFGGQARMEPKKQHVCKTCGKKYYHQPNLSRHRKFECQKEKSFLCPFCNYASYHKYQLKSHVICQHKEKYSDFLSIK</sequence>
<gene>
    <name evidence="3" type="ORF">GWI33_014857</name>
</gene>
<dbReference type="GO" id="GO:0008270">
    <property type="term" value="F:zinc ion binding"/>
    <property type="evidence" value="ECO:0007669"/>
    <property type="project" value="UniProtKB-KW"/>
</dbReference>
<reference evidence="3" key="1">
    <citation type="submission" date="2020-08" db="EMBL/GenBank/DDBJ databases">
        <title>Genome sequencing and assembly of the red palm weevil Rhynchophorus ferrugineus.</title>
        <authorList>
            <person name="Dias G.B."/>
            <person name="Bergman C.M."/>
            <person name="Manee M."/>
        </authorList>
    </citation>
    <scope>NUCLEOTIDE SEQUENCE</scope>
    <source>
        <strain evidence="3">AA-2017</strain>
        <tissue evidence="3">Whole larva</tissue>
    </source>
</reference>
<keyword evidence="1" id="KW-0862">Zinc</keyword>
<organism evidence="3 4">
    <name type="scientific">Rhynchophorus ferrugineus</name>
    <name type="common">Red palm weevil</name>
    <name type="synonym">Curculio ferrugineus</name>
    <dbReference type="NCBI Taxonomy" id="354439"/>
    <lineage>
        <taxon>Eukaryota</taxon>
        <taxon>Metazoa</taxon>
        <taxon>Ecdysozoa</taxon>
        <taxon>Arthropoda</taxon>
        <taxon>Hexapoda</taxon>
        <taxon>Insecta</taxon>
        <taxon>Pterygota</taxon>
        <taxon>Neoptera</taxon>
        <taxon>Endopterygota</taxon>
        <taxon>Coleoptera</taxon>
        <taxon>Polyphaga</taxon>
        <taxon>Cucujiformia</taxon>
        <taxon>Curculionidae</taxon>
        <taxon>Dryophthorinae</taxon>
        <taxon>Rhynchophorus</taxon>
    </lineage>
</organism>
<name>A0A834M6G1_RHYFE</name>
<dbReference type="SUPFAM" id="SSF57667">
    <property type="entry name" value="beta-beta-alpha zinc fingers"/>
    <property type="match status" value="1"/>
</dbReference>
<evidence type="ECO:0000313" key="3">
    <source>
        <dbReference type="EMBL" id="KAF7272308.1"/>
    </source>
</evidence>
<dbReference type="EMBL" id="JAACXV010013785">
    <property type="protein sequence ID" value="KAF7272308.1"/>
    <property type="molecule type" value="Genomic_DNA"/>
</dbReference>
<feature type="domain" description="C2H2-type" evidence="2">
    <location>
        <begin position="20"/>
        <end position="48"/>
    </location>
</feature>
<proteinExistence type="predicted"/>
<dbReference type="InterPro" id="IPR036236">
    <property type="entry name" value="Znf_C2H2_sf"/>
</dbReference>
<evidence type="ECO:0000313" key="4">
    <source>
        <dbReference type="Proteomes" id="UP000625711"/>
    </source>
</evidence>
<dbReference type="PROSITE" id="PS50157">
    <property type="entry name" value="ZINC_FINGER_C2H2_2"/>
    <property type="match status" value="1"/>
</dbReference>
<keyword evidence="1" id="KW-0863">Zinc-finger</keyword>
<accession>A0A834M6G1</accession>
<dbReference type="SMART" id="SM00355">
    <property type="entry name" value="ZnF_C2H2"/>
    <property type="match status" value="2"/>
</dbReference>
<dbReference type="AlphaFoldDB" id="A0A834M6G1"/>
<evidence type="ECO:0000256" key="1">
    <source>
        <dbReference type="PROSITE-ProRule" id="PRU00042"/>
    </source>
</evidence>
<dbReference type="Gene3D" id="3.30.160.60">
    <property type="entry name" value="Classic Zinc Finger"/>
    <property type="match status" value="1"/>
</dbReference>
<comment type="caution">
    <text evidence="3">The sequence shown here is derived from an EMBL/GenBank/DDBJ whole genome shotgun (WGS) entry which is preliminary data.</text>
</comment>
<keyword evidence="1" id="KW-0479">Metal-binding</keyword>
<protein>
    <recommendedName>
        <fullName evidence="2">C2H2-type domain-containing protein</fullName>
    </recommendedName>
</protein>
<keyword evidence="4" id="KW-1185">Reference proteome</keyword>